<dbReference type="OrthoDB" id="5327923at2759"/>
<name>A0A6A4I1S9_9AGAR</name>
<sequence length="533" mass="59686">MMMVKKTLKMNRKTRLLQGHPFFLSTIKTTPVLGLLCPFPRSCPVFSRLFLCVYFQKRSLFTIHSVFSTLGRLSHKDSDWTSVEDITHRYHLNVTVDSVNETIAAERAKIAEAANSSEPVIVGVLFVCSDNSQLTKSSGTSGNAYRITVPPPPSPPSSTPEAHLFISPAARVGEGNHSFVYRAEWDLPRSVFSKPDICLKCVEAAALEILQTKAGKMAVRSVNPDVDSSHLANEGGKFLRRETLVPSLTMELTKGYLGGPKVEPTAENTIGITVEDDTELSYVEYTGSLSTVHVDRVPWYDPASTAPCPCHHLMQNSLSGPIPGPTPPTARVSVVAKLSHRGDDHLDREAVNYQRFGENFSQHWTGYTLAYPLHNPTPVHAITPIFYGYYSKERTISDVDANSGDSDDQYFSPILLLEDCGTPIEPTHLDFDDRQECAALLLRMHYHGWTQGSFFPRNILMQLGDHADFPLMKSPNDRRFRLIDFGRAKNREDAVEADRLRGDGKHSAWDGWDSERFDEKNEIWKVLNFPHPI</sequence>
<proteinExistence type="predicted"/>
<reference evidence="1" key="1">
    <citation type="journal article" date="2019" name="Environ. Microbiol.">
        <title>Fungal ecological strategies reflected in gene transcription - a case study of two litter decomposers.</title>
        <authorList>
            <person name="Barbi F."/>
            <person name="Kohler A."/>
            <person name="Barry K."/>
            <person name="Baskaran P."/>
            <person name="Daum C."/>
            <person name="Fauchery L."/>
            <person name="Ihrmark K."/>
            <person name="Kuo A."/>
            <person name="LaButti K."/>
            <person name="Lipzen A."/>
            <person name="Morin E."/>
            <person name="Grigoriev I.V."/>
            <person name="Henrissat B."/>
            <person name="Lindahl B."/>
            <person name="Martin F."/>
        </authorList>
    </citation>
    <scope>NUCLEOTIDE SEQUENCE</scope>
    <source>
        <strain evidence="1">JB14</strain>
    </source>
</reference>
<keyword evidence="2" id="KW-1185">Reference proteome</keyword>
<protein>
    <recommendedName>
        <fullName evidence="3">Protein kinase domain-containing protein</fullName>
    </recommendedName>
</protein>
<evidence type="ECO:0000313" key="1">
    <source>
        <dbReference type="EMBL" id="KAE9403930.1"/>
    </source>
</evidence>
<evidence type="ECO:0008006" key="3">
    <source>
        <dbReference type="Google" id="ProtNLM"/>
    </source>
</evidence>
<dbReference type="Proteomes" id="UP000799118">
    <property type="component" value="Unassembled WGS sequence"/>
</dbReference>
<dbReference type="EMBL" id="ML769421">
    <property type="protein sequence ID" value="KAE9403930.1"/>
    <property type="molecule type" value="Genomic_DNA"/>
</dbReference>
<gene>
    <name evidence="1" type="ORF">BT96DRAFT_454066</name>
</gene>
<organism evidence="1 2">
    <name type="scientific">Gymnopus androsaceus JB14</name>
    <dbReference type="NCBI Taxonomy" id="1447944"/>
    <lineage>
        <taxon>Eukaryota</taxon>
        <taxon>Fungi</taxon>
        <taxon>Dikarya</taxon>
        <taxon>Basidiomycota</taxon>
        <taxon>Agaricomycotina</taxon>
        <taxon>Agaricomycetes</taxon>
        <taxon>Agaricomycetidae</taxon>
        <taxon>Agaricales</taxon>
        <taxon>Marasmiineae</taxon>
        <taxon>Omphalotaceae</taxon>
        <taxon>Gymnopus</taxon>
    </lineage>
</organism>
<dbReference type="AlphaFoldDB" id="A0A6A4I1S9"/>
<accession>A0A6A4I1S9</accession>
<evidence type="ECO:0000313" key="2">
    <source>
        <dbReference type="Proteomes" id="UP000799118"/>
    </source>
</evidence>